<dbReference type="GO" id="GO:0004725">
    <property type="term" value="F:protein tyrosine phosphatase activity"/>
    <property type="evidence" value="ECO:0007669"/>
    <property type="project" value="UniProtKB-EC"/>
</dbReference>
<dbReference type="Proteomes" id="UP000251993">
    <property type="component" value="Chromosome"/>
</dbReference>
<evidence type="ECO:0000256" key="2">
    <source>
        <dbReference type="ARBA" id="ARBA00013064"/>
    </source>
</evidence>
<dbReference type="RefSeq" id="WP_114066198.1">
    <property type="nucleotide sequence ID" value="NZ_CP030850.1"/>
</dbReference>
<gene>
    <name evidence="5" type="ORF">DR864_06540</name>
</gene>
<comment type="catalytic activity">
    <reaction evidence="4">
        <text>O-phospho-L-tyrosyl-[protein] + H2O = L-tyrosyl-[protein] + phosphate</text>
        <dbReference type="Rhea" id="RHEA:10684"/>
        <dbReference type="Rhea" id="RHEA-COMP:10136"/>
        <dbReference type="Rhea" id="RHEA-COMP:20101"/>
        <dbReference type="ChEBI" id="CHEBI:15377"/>
        <dbReference type="ChEBI" id="CHEBI:43474"/>
        <dbReference type="ChEBI" id="CHEBI:46858"/>
        <dbReference type="ChEBI" id="CHEBI:61978"/>
        <dbReference type="EC" id="3.1.3.48"/>
    </reaction>
</comment>
<dbReference type="PANTHER" id="PTHR39181">
    <property type="entry name" value="TYROSINE-PROTEIN PHOSPHATASE YWQE"/>
    <property type="match status" value="1"/>
</dbReference>
<dbReference type="OrthoDB" id="9788539at2"/>
<dbReference type="EC" id="3.1.3.48" evidence="2"/>
<evidence type="ECO:0000313" key="5">
    <source>
        <dbReference type="EMBL" id="AXE17413.1"/>
    </source>
</evidence>
<name>A0A344TFJ2_9BACT</name>
<keyword evidence="3" id="KW-0378">Hydrolase</keyword>
<dbReference type="EMBL" id="CP030850">
    <property type="protein sequence ID" value="AXE17413.1"/>
    <property type="molecule type" value="Genomic_DNA"/>
</dbReference>
<dbReference type="Gene3D" id="3.20.20.140">
    <property type="entry name" value="Metal-dependent hydrolases"/>
    <property type="match status" value="1"/>
</dbReference>
<dbReference type="SUPFAM" id="SSF89550">
    <property type="entry name" value="PHP domain-like"/>
    <property type="match status" value="1"/>
</dbReference>
<organism evidence="5 6">
    <name type="scientific">Runella rosea</name>
    <dbReference type="NCBI Taxonomy" id="2259595"/>
    <lineage>
        <taxon>Bacteria</taxon>
        <taxon>Pseudomonadati</taxon>
        <taxon>Bacteroidota</taxon>
        <taxon>Cytophagia</taxon>
        <taxon>Cytophagales</taxon>
        <taxon>Spirosomataceae</taxon>
        <taxon>Runella</taxon>
    </lineage>
</organism>
<dbReference type="Pfam" id="PF19567">
    <property type="entry name" value="CpsB_CapC"/>
    <property type="match status" value="1"/>
</dbReference>
<sequence>MSFLQRLFSGKTHRIFKWLATDMHSHLLPGIDDGSPDMPTTLHYLTELEALGYQKVITTPHVMRELYPNKPNDIKALAAKVNEEITAAGLKIKLEASAEYMLDDGFDALLENDQLIPIANRYVLVEMSYVAPTLNYENTIFKIQAQGLIPILAHPERYNYLSMNDFERIKSLGCLLQVNLLSLVGYYGKHTQAMGQQLVQNKQASFLGTDLHHSRHLEALKGISSHSKLVRLIENTEWLNAKL</sequence>
<evidence type="ECO:0000256" key="3">
    <source>
        <dbReference type="ARBA" id="ARBA00022801"/>
    </source>
</evidence>
<proteinExistence type="inferred from homology"/>
<dbReference type="InterPro" id="IPR016667">
    <property type="entry name" value="Caps_polysacc_synth_CpsB/CapC"/>
</dbReference>
<reference evidence="5 6" key="1">
    <citation type="submission" date="2018-07" db="EMBL/GenBank/DDBJ databases">
        <title>Genome sequencing of Runella.</title>
        <authorList>
            <person name="Baek M.-G."/>
            <person name="Yi H."/>
        </authorList>
    </citation>
    <scope>NUCLEOTIDE SEQUENCE [LARGE SCALE GENOMIC DNA]</scope>
    <source>
        <strain evidence="5 6">HYN0085</strain>
    </source>
</reference>
<comment type="similarity">
    <text evidence="1">Belongs to the metallo-dependent hydrolases superfamily. CpsB/CapC family.</text>
</comment>
<dbReference type="InterPro" id="IPR016195">
    <property type="entry name" value="Pol/histidinol_Pase-like"/>
</dbReference>
<evidence type="ECO:0000256" key="4">
    <source>
        <dbReference type="ARBA" id="ARBA00051722"/>
    </source>
</evidence>
<dbReference type="AlphaFoldDB" id="A0A344TFJ2"/>
<dbReference type="GO" id="GO:0030145">
    <property type="term" value="F:manganese ion binding"/>
    <property type="evidence" value="ECO:0007669"/>
    <property type="project" value="InterPro"/>
</dbReference>
<protein>
    <recommendedName>
        <fullName evidence="2">protein-tyrosine-phosphatase</fullName>
        <ecNumber evidence="2">3.1.3.48</ecNumber>
    </recommendedName>
</protein>
<evidence type="ECO:0000313" key="6">
    <source>
        <dbReference type="Proteomes" id="UP000251993"/>
    </source>
</evidence>
<evidence type="ECO:0000256" key="1">
    <source>
        <dbReference type="ARBA" id="ARBA00005750"/>
    </source>
</evidence>
<keyword evidence="6" id="KW-1185">Reference proteome</keyword>
<dbReference type="KEGG" id="run:DR864_06540"/>
<dbReference type="PANTHER" id="PTHR39181:SF1">
    <property type="entry name" value="TYROSINE-PROTEIN PHOSPHATASE YWQE"/>
    <property type="match status" value="1"/>
</dbReference>
<accession>A0A344TFJ2</accession>